<keyword evidence="3" id="KW-1185">Reference proteome</keyword>
<accession>A0ABR4BZG7</accession>
<dbReference type="InterPro" id="IPR056632">
    <property type="entry name" value="DUF7730"/>
</dbReference>
<dbReference type="Proteomes" id="UP001595075">
    <property type="component" value="Unassembled WGS sequence"/>
</dbReference>
<proteinExistence type="predicted"/>
<evidence type="ECO:0000259" key="1">
    <source>
        <dbReference type="Pfam" id="PF24864"/>
    </source>
</evidence>
<dbReference type="EMBL" id="JAZHXI010000016">
    <property type="protein sequence ID" value="KAL2063056.1"/>
    <property type="molecule type" value="Genomic_DNA"/>
</dbReference>
<protein>
    <recommendedName>
        <fullName evidence="1">DUF7730 domain-containing protein</fullName>
    </recommendedName>
</protein>
<name>A0ABR4BZG7_9HELO</name>
<dbReference type="PANTHER" id="PTHR38790">
    <property type="entry name" value="2EXR DOMAIN-CONTAINING PROTEIN-RELATED"/>
    <property type="match status" value="1"/>
</dbReference>
<feature type="domain" description="DUF7730" evidence="1">
    <location>
        <begin position="106"/>
        <end position="223"/>
    </location>
</feature>
<comment type="caution">
    <text evidence="2">The sequence shown here is derived from an EMBL/GenBank/DDBJ whole genome shotgun (WGS) entry which is preliminary data.</text>
</comment>
<evidence type="ECO:0000313" key="2">
    <source>
        <dbReference type="EMBL" id="KAL2063056.1"/>
    </source>
</evidence>
<gene>
    <name evidence="2" type="ORF">VTL71DRAFT_6128</name>
</gene>
<organism evidence="2 3">
    <name type="scientific">Oculimacula yallundae</name>
    <dbReference type="NCBI Taxonomy" id="86028"/>
    <lineage>
        <taxon>Eukaryota</taxon>
        <taxon>Fungi</taxon>
        <taxon>Dikarya</taxon>
        <taxon>Ascomycota</taxon>
        <taxon>Pezizomycotina</taxon>
        <taxon>Leotiomycetes</taxon>
        <taxon>Helotiales</taxon>
        <taxon>Ploettnerulaceae</taxon>
        <taxon>Oculimacula</taxon>
    </lineage>
</organism>
<sequence length="258" mass="29537">MTRFPSLSTNIFCLPFARRRRRAALDRSQPAATPAPERLPEPLLREKALTIDVSADAQNDYGRANPQPHSGLIGLPREIRDQIWIDVLGGKELCILLLKGRFHLTNKHKDTQPGLLSLSLTCRLIYAETITVLYQYNAFSLRTIDTLLCFRDSILHERVIKIQHLVFVWHVSKRSSRGSAEAETWTRLWEEVAKYGRLKTVWVEIRTEGEWSVDQKAKESELLLRRAHGVPPMMNMEADIDLFWRLGPGLEASPSLDS</sequence>
<reference evidence="2 3" key="1">
    <citation type="journal article" date="2024" name="Commun. Biol.">
        <title>Comparative genomic analysis of thermophilic fungi reveals convergent evolutionary adaptations and gene losses.</title>
        <authorList>
            <person name="Steindorff A.S."/>
            <person name="Aguilar-Pontes M.V."/>
            <person name="Robinson A.J."/>
            <person name="Andreopoulos B."/>
            <person name="LaButti K."/>
            <person name="Kuo A."/>
            <person name="Mondo S."/>
            <person name="Riley R."/>
            <person name="Otillar R."/>
            <person name="Haridas S."/>
            <person name="Lipzen A."/>
            <person name="Grimwood J."/>
            <person name="Schmutz J."/>
            <person name="Clum A."/>
            <person name="Reid I.D."/>
            <person name="Moisan M.C."/>
            <person name="Butler G."/>
            <person name="Nguyen T.T.M."/>
            <person name="Dewar K."/>
            <person name="Conant G."/>
            <person name="Drula E."/>
            <person name="Henrissat B."/>
            <person name="Hansel C."/>
            <person name="Singer S."/>
            <person name="Hutchinson M.I."/>
            <person name="de Vries R.P."/>
            <person name="Natvig D.O."/>
            <person name="Powell A.J."/>
            <person name="Tsang A."/>
            <person name="Grigoriev I.V."/>
        </authorList>
    </citation>
    <scope>NUCLEOTIDE SEQUENCE [LARGE SCALE GENOMIC DNA]</scope>
    <source>
        <strain evidence="2 3">CBS 494.80</strain>
    </source>
</reference>
<dbReference type="Pfam" id="PF24864">
    <property type="entry name" value="DUF7730"/>
    <property type="match status" value="1"/>
</dbReference>
<evidence type="ECO:0000313" key="3">
    <source>
        <dbReference type="Proteomes" id="UP001595075"/>
    </source>
</evidence>